<keyword evidence="2" id="KW-0540">Nuclease</keyword>
<dbReference type="Proteomes" id="UP000184231">
    <property type="component" value="Unassembled WGS sequence"/>
</dbReference>
<dbReference type="AlphaFoldDB" id="A0A1M6E7F5"/>
<protein>
    <submittedName>
        <fullName evidence="2">Metal-dependent hydrolase, endonuclease/exonuclease/phosphatase family</fullName>
    </submittedName>
</protein>
<sequence length="293" mass="33613">MNLGFLNFTVLVMKNILASCTIVLVLFLLPSSVFSQTTNIISYNIKYDNEGDALNNWNDRKTSLVKLVQHYETDILGIQEGLHRQVDYLDSVLRNYDYVGVGRDDGKTKGEYTAIFYRKDKFKVVQSETFWLSDTPEKVSVGWDASMERICTYALLEDVVAKKQFWVFNTHFDHRGTLARANSAQLIHKKITEINTANLPVVLMGDLNLSPEEAPIQYLKKHLTDAQEFSEKPFYGPVGTFNGFDLNKIADQRIDYIFVQNLQVLSYVHIDDKLDNNKHISDHYPVFITIANP</sequence>
<evidence type="ECO:0000313" key="2">
    <source>
        <dbReference type="EMBL" id="SHI81333.1"/>
    </source>
</evidence>
<evidence type="ECO:0000313" key="3">
    <source>
        <dbReference type="Proteomes" id="UP000184231"/>
    </source>
</evidence>
<dbReference type="Gene3D" id="3.60.10.10">
    <property type="entry name" value="Endonuclease/exonuclease/phosphatase"/>
    <property type="match status" value="1"/>
</dbReference>
<name>A0A1M6E7F5_9FLAO</name>
<dbReference type="Pfam" id="PF03372">
    <property type="entry name" value="Exo_endo_phos"/>
    <property type="match status" value="1"/>
</dbReference>
<keyword evidence="2" id="KW-0255">Endonuclease</keyword>
<accession>A0A1M6E7F5</accession>
<organism evidence="2 3">
    <name type="scientific">Arenibacter nanhaiticus</name>
    <dbReference type="NCBI Taxonomy" id="558155"/>
    <lineage>
        <taxon>Bacteria</taxon>
        <taxon>Pseudomonadati</taxon>
        <taxon>Bacteroidota</taxon>
        <taxon>Flavobacteriia</taxon>
        <taxon>Flavobacteriales</taxon>
        <taxon>Flavobacteriaceae</taxon>
        <taxon>Arenibacter</taxon>
    </lineage>
</organism>
<reference evidence="2 3" key="1">
    <citation type="submission" date="2016-11" db="EMBL/GenBank/DDBJ databases">
        <authorList>
            <person name="Jaros S."/>
            <person name="Januszkiewicz K."/>
            <person name="Wedrychowicz H."/>
        </authorList>
    </citation>
    <scope>NUCLEOTIDE SEQUENCE [LARGE SCALE GENOMIC DNA]</scope>
    <source>
        <strain evidence="2 3">CGMCC 1.8863</strain>
    </source>
</reference>
<dbReference type="GO" id="GO:0004519">
    <property type="term" value="F:endonuclease activity"/>
    <property type="evidence" value="ECO:0007669"/>
    <property type="project" value="UniProtKB-KW"/>
</dbReference>
<dbReference type="EMBL" id="FQYX01000006">
    <property type="protein sequence ID" value="SHI81333.1"/>
    <property type="molecule type" value="Genomic_DNA"/>
</dbReference>
<keyword evidence="2" id="KW-0269">Exonuclease</keyword>
<feature type="domain" description="Endonuclease/exonuclease/phosphatase" evidence="1">
    <location>
        <begin position="42"/>
        <end position="283"/>
    </location>
</feature>
<dbReference type="GO" id="GO:0000175">
    <property type="term" value="F:3'-5'-RNA exonuclease activity"/>
    <property type="evidence" value="ECO:0007669"/>
    <property type="project" value="TreeGrafter"/>
</dbReference>
<evidence type="ECO:0000259" key="1">
    <source>
        <dbReference type="Pfam" id="PF03372"/>
    </source>
</evidence>
<dbReference type="SUPFAM" id="SSF56219">
    <property type="entry name" value="DNase I-like"/>
    <property type="match status" value="1"/>
</dbReference>
<dbReference type="InterPro" id="IPR050410">
    <property type="entry name" value="CCR4/nocturin_mRNA_transcr"/>
</dbReference>
<dbReference type="PANTHER" id="PTHR12121">
    <property type="entry name" value="CARBON CATABOLITE REPRESSOR PROTEIN 4"/>
    <property type="match status" value="1"/>
</dbReference>
<keyword evidence="3" id="KW-1185">Reference proteome</keyword>
<dbReference type="STRING" id="558155.SAMN04487911_10652"/>
<proteinExistence type="predicted"/>
<dbReference type="CDD" id="cd09083">
    <property type="entry name" value="EEP-1"/>
    <property type="match status" value="1"/>
</dbReference>
<dbReference type="PANTHER" id="PTHR12121:SF36">
    <property type="entry name" value="ENDONUCLEASE_EXONUCLEASE_PHOSPHATASE DOMAIN-CONTAINING PROTEIN"/>
    <property type="match status" value="1"/>
</dbReference>
<gene>
    <name evidence="2" type="ORF">SAMN04487911_10652</name>
</gene>
<dbReference type="InterPro" id="IPR005135">
    <property type="entry name" value="Endo/exonuclease/phosphatase"/>
</dbReference>
<keyword evidence="2" id="KW-0378">Hydrolase</keyword>
<dbReference type="InterPro" id="IPR036691">
    <property type="entry name" value="Endo/exonu/phosph_ase_sf"/>
</dbReference>